<reference evidence="1 2" key="1">
    <citation type="journal article" date="2014" name="Int. J. Syst. Evol. Microbiol.">
        <title>Complete genome sequence of Corynebacterium casei LMG S-19264T (=DSM 44701T), isolated from a smear-ripened cheese.</title>
        <authorList>
            <consortium name="US DOE Joint Genome Institute (JGI-PGF)"/>
            <person name="Walter F."/>
            <person name="Albersmeier A."/>
            <person name="Kalinowski J."/>
            <person name="Ruckert C."/>
        </authorList>
    </citation>
    <scope>NUCLEOTIDE SEQUENCE [LARGE SCALE GENOMIC DNA]</scope>
    <source>
        <strain evidence="1 2">CGMCC 4.7111</strain>
    </source>
</reference>
<protein>
    <submittedName>
        <fullName evidence="1">Uncharacterized protein</fullName>
    </submittedName>
</protein>
<keyword evidence="2" id="KW-1185">Reference proteome</keyword>
<proteinExistence type="predicted"/>
<organism evidence="1 2">
    <name type="scientific">Streptomyces albiflavescens</name>
    <dbReference type="NCBI Taxonomy" id="1623582"/>
    <lineage>
        <taxon>Bacteria</taxon>
        <taxon>Bacillati</taxon>
        <taxon>Actinomycetota</taxon>
        <taxon>Actinomycetes</taxon>
        <taxon>Kitasatosporales</taxon>
        <taxon>Streptomycetaceae</taxon>
        <taxon>Streptomyces</taxon>
    </lineage>
</organism>
<gene>
    <name evidence="1" type="ORF">GCM10011579_067570</name>
</gene>
<accession>A0A917YAL8</accession>
<evidence type="ECO:0000313" key="2">
    <source>
        <dbReference type="Proteomes" id="UP000600365"/>
    </source>
</evidence>
<sequence>MRWIGTALRGLLPRLVGDPVGDVLAAVALGRGQPGAGVLVGFGPPAGIARREIRRAIPAASAGAAENVIDSRVEEFRRSRLTPSSETLDFLLAVQVLREVGRIEEPISIEPVSDRLDGEIPIDEAPG</sequence>
<comment type="caution">
    <text evidence="1">The sequence shown here is derived from an EMBL/GenBank/DDBJ whole genome shotgun (WGS) entry which is preliminary data.</text>
</comment>
<dbReference type="EMBL" id="BMMM01000014">
    <property type="protein sequence ID" value="GGN81235.1"/>
    <property type="molecule type" value="Genomic_DNA"/>
</dbReference>
<evidence type="ECO:0000313" key="1">
    <source>
        <dbReference type="EMBL" id="GGN81235.1"/>
    </source>
</evidence>
<dbReference type="Proteomes" id="UP000600365">
    <property type="component" value="Unassembled WGS sequence"/>
</dbReference>
<name>A0A917YAL8_9ACTN</name>
<dbReference type="AlphaFoldDB" id="A0A917YAL8"/>